<gene>
    <name evidence="1" type="ORF">Patl1_22193</name>
</gene>
<sequence>MNNTEANRCGSCFSTDDYFSSISSLVFRGYKLLREDKRRALAVFLVMLKTISLVLDVAGQSPFIIHLAAFLLSFSGFVMTILTCMPERIRGDAEKQLGALEIGFSVVLLIGTFLPVLGIKINKNYTAPVLLLVFAIIAAVFTFIKDENILGYLKRTNEHELQLKEPPVTTAVLKLAHLCAGCTEKIQKTLLKTEGVRSMTVDEEKELVIVEGTSTMDAKVLAETLKDKLNKPVKIVRPKKEK</sequence>
<evidence type="ECO:0000313" key="1">
    <source>
        <dbReference type="EMBL" id="KAJ0098296.1"/>
    </source>
</evidence>
<proteinExistence type="predicted"/>
<organism evidence="1 2">
    <name type="scientific">Pistacia atlantica</name>
    <dbReference type="NCBI Taxonomy" id="434234"/>
    <lineage>
        <taxon>Eukaryota</taxon>
        <taxon>Viridiplantae</taxon>
        <taxon>Streptophyta</taxon>
        <taxon>Embryophyta</taxon>
        <taxon>Tracheophyta</taxon>
        <taxon>Spermatophyta</taxon>
        <taxon>Magnoliopsida</taxon>
        <taxon>eudicotyledons</taxon>
        <taxon>Gunneridae</taxon>
        <taxon>Pentapetalae</taxon>
        <taxon>rosids</taxon>
        <taxon>malvids</taxon>
        <taxon>Sapindales</taxon>
        <taxon>Anacardiaceae</taxon>
        <taxon>Pistacia</taxon>
    </lineage>
</organism>
<evidence type="ECO:0000313" key="2">
    <source>
        <dbReference type="Proteomes" id="UP001164250"/>
    </source>
</evidence>
<reference evidence="2" key="1">
    <citation type="journal article" date="2023" name="G3 (Bethesda)">
        <title>Genome assembly and association tests identify interacting loci associated with vigor, precocity, and sex in interspecific pistachio rootstocks.</title>
        <authorList>
            <person name="Palmer W."/>
            <person name="Jacygrad E."/>
            <person name="Sagayaradj S."/>
            <person name="Cavanaugh K."/>
            <person name="Han R."/>
            <person name="Bertier L."/>
            <person name="Beede B."/>
            <person name="Kafkas S."/>
            <person name="Golino D."/>
            <person name="Preece J."/>
            <person name="Michelmore R."/>
        </authorList>
    </citation>
    <scope>NUCLEOTIDE SEQUENCE [LARGE SCALE GENOMIC DNA]</scope>
</reference>
<dbReference type="EMBL" id="CM047900">
    <property type="protein sequence ID" value="KAJ0098296.1"/>
    <property type="molecule type" value="Genomic_DNA"/>
</dbReference>
<protein>
    <submittedName>
        <fullName evidence="1">Uncharacterized protein</fullName>
    </submittedName>
</protein>
<comment type="caution">
    <text evidence="1">The sequence shown here is derived from an EMBL/GenBank/DDBJ whole genome shotgun (WGS) entry which is preliminary data.</text>
</comment>
<name>A0ACC1BHG2_9ROSI</name>
<accession>A0ACC1BHG2</accession>
<dbReference type="Proteomes" id="UP001164250">
    <property type="component" value="Chromosome 4"/>
</dbReference>
<keyword evidence="2" id="KW-1185">Reference proteome</keyword>